<name>A0ABY1Q7N0_9BACT</name>
<keyword evidence="3" id="KW-1185">Reference proteome</keyword>
<sequence>MNESRHARHRLPDRPNTLVLSYLGIRRAIGVSGLLLPIVLGPIGLLFGIGIQENMSSYYHTPLRDIFVGTLCAIGVFLLCYRGYDSVENWTANLGCASALGIALFPLDFNSDPLVQKSMTGYLHTFSGGVFFLTLAFYSLYHFPRDSKREEEPHLFERAVIYRSSGLVILVSMLAMGTYLFWLSPDWKQTFNEFKFLFWMEWIAVWSFAAAWLAKGRTVIADIAVDVLAYSSELVLKREKRGR</sequence>
<gene>
    <name evidence="2" type="ORF">SAMN06265222_106202</name>
</gene>
<evidence type="ECO:0008006" key="4">
    <source>
        <dbReference type="Google" id="ProtNLM"/>
    </source>
</evidence>
<organism evidence="2 3">
    <name type="scientific">Neorhodopirellula lusitana</name>
    <dbReference type="NCBI Taxonomy" id="445327"/>
    <lineage>
        <taxon>Bacteria</taxon>
        <taxon>Pseudomonadati</taxon>
        <taxon>Planctomycetota</taxon>
        <taxon>Planctomycetia</taxon>
        <taxon>Pirellulales</taxon>
        <taxon>Pirellulaceae</taxon>
        <taxon>Neorhodopirellula</taxon>
    </lineage>
</organism>
<reference evidence="2 3" key="1">
    <citation type="submission" date="2017-05" db="EMBL/GenBank/DDBJ databases">
        <authorList>
            <person name="Varghese N."/>
            <person name="Submissions S."/>
        </authorList>
    </citation>
    <scope>NUCLEOTIDE SEQUENCE [LARGE SCALE GENOMIC DNA]</scope>
    <source>
        <strain evidence="2 3">DSM 25457</strain>
    </source>
</reference>
<proteinExistence type="predicted"/>
<evidence type="ECO:0000313" key="3">
    <source>
        <dbReference type="Proteomes" id="UP001158067"/>
    </source>
</evidence>
<feature type="transmembrane region" description="Helical" evidence="1">
    <location>
        <begin position="28"/>
        <end position="51"/>
    </location>
</feature>
<keyword evidence="1" id="KW-0472">Membrane</keyword>
<dbReference type="Proteomes" id="UP001158067">
    <property type="component" value="Unassembled WGS sequence"/>
</dbReference>
<evidence type="ECO:0000256" key="1">
    <source>
        <dbReference type="SAM" id="Phobius"/>
    </source>
</evidence>
<feature type="transmembrane region" description="Helical" evidence="1">
    <location>
        <begin position="63"/>
        <end position="84"/>
    </location>
</feature>
<protein>
    <recommendedName>
        <fullName evidence="4">DUF998 domain-containing protein</fullName>
    </recommendedName>
</protein>
<evidence type="ECO:0000313" key="2">
    <source>
        <dbReference type="EMBL" id="SMP59289.1"/>
    </source>
</evidence>
<keyword evidence="1" id="KW-1133">Transmembrane helix</keyword>
<feature type="transmembrane region" description="Helical" evidence="1">
    <location>
        <begin position="161"/>
        <end position="182"/>
    </location>
</feature>
<feature type="transmembrane region" description="Helical" evidence="1">
    <location>
        <begin position="194"/>
        <end position="213"/>
    </location>
</feature>
<dbReference type="RefSeq" id="WP_283432947.1">
    <property type="nucleotide sequence ID" value="NZ_CAWLDM010000001.1"/>
</dbReference>
<feature type="transmembrane region" description="Helical" evidence="1">
    <location>
        <begin position="121"/>
        <end position="141"/>
    </location>
</feature>
<accession>A0ABY1Q7N0</accession>
<comment type="caution">
    <text evidence="2">The sequence shown here is derived from an EMBL/GenBank/DDBJ whole genome shotgun (WGS) entry which is preliminary data.</text>
</comment>
<dbReference type="EMBL" id="FXUG01000006">
    <property type="protein sequence ID" value="SMP59289.1"/>
    <property type="molecule type" value="Genomic_DNA"/>
</dbReference>
<keyword evidence="1" id="KW-0812">Transmembrane</keyword>
<feature type="transmembrane region" description="Helical" evidence="1">
    <location>
        <begin position="90"/>
        <end position="109"/>
    </location>
</feature>